<evidence type="ECO:0000313" key="2">
    <source>
        <dbReference type="Proteomes" id="UP001454036"/>
    </source>
</evidence>
<protein>
    <submittedName>
        <fullName evidence="1">Uncharacterized protein</fullName>
    </submittedName>
</protein>
<reference evidence="1 2" key="1">
    <citation type="submission" date="2024-01" db="EMBL/GenBank/DDBJ databases">
        <title>The complete chloroplast genome sequence of Lithospermum erythrorhizon: insights into the phylogenetic relationship among Boraginaceae species and the maternal lineages of purple gromwells.</title>
        <authorList>
            <person name="Okada T."/>
            <person name="Watanabe K."/>
        </authorList>
    </citation>
    <scope>NUCLEOTIDE SEQUENCE [LARGE SCALE GENOMIC DNA]</scope>
</reference>
<dbReference type="AlphaFoldDB" id="A0AAV3PBV2"/>
<gene>
    <name evidence="1" type="ORF">LIER_07682</name>
</gene>
<comment type="caution">
    <text evidence="1">The sequence shown here is derived from an EMBL/GenBank/DDBJ whole genome shotgun (WGS) entry which is preliminary data.</text>
</comment>
<keyword evidence="2" id="KW-1185">Reference proteome</keyword>
<dbReference type="Proteomes" id="UP001454036">
    <property type="component" value="Unassembled WGS sequence"/>
</dbReference>
<accession>A0AAV3PBV2</accession>
<organism evidence="1 2">
    <name type="scientific">Lithospermum erythrorhizon</name>
    <name type="common">Purple gromwell</name>
    <name type="synonym">Lithospermum officinale var. erythrorhizon</name>
    <dbReference type="NCBI Taxonomy" id="34254"/>
    <lineage>
        <taxon>Eukaryota</taxon>
        <taxon>Viridiplantae</taxon>
        <taxon>Streptophyta</taxon>
        <taxon>Embryophyta</taxon>
        <taxon>Tracheophyta</taxon>
        <taxon>Spermatophyta</taxon>
        <taxon>Magnoliopsida</taxon>
        <taxon>eudicotyledons</taxon>
        <taxon>Gunneridae</taxon>
        <taxon>Pentapetalae</taxon>
        <taxon>asterids</taxon>
        <taxon>lamiids</taxon>
        <taxon>Boraginales</taxon>
        <taxon>Boraginaceae</taxon>
        <taxon>Boraginoideae</taxon>
        <taxon>Lithospermeae</taxon>
        <taxon>Lithospermum</taxon>
    </lineage>
</organism>
<evidence type="ECO:0000313" key="1">
    <source>
        <dbReference type="EMBL" id="GAA0148161.1"/>
    </source>
</evidence>
<name>A0AAV3PBV2_LITER</name>
<proteinExistence type="predicted"/>
<sequence length="84" mass="9136">MSQIVESIDGLLDETAEYLVFLSCISDCSDKLREQSVKEVSSIGSSVSNQATTRVHCALQARHLLAIDATGTKLNCYAKLELNC</sequence>
<dbReference type="EMBL" id="BAABME010001193">
    <property type="protein sequence ID" value="GAA0148161.1"/>
    <property type="molecule type" value="Genomic_DNA"/>
</dbReference>